<sequence length="279" mass="31526">MNHFSTIILILFSLTCISCVFAQTTPLYSITLDKQAKTKIRKREQCNGNISNGGGDLVEGKLQLRGKCDGAGVSPDIRVDQQGEQFIHFETNPDYNKKGRTRTELALTREWFEFKKPVYMGFKIKVPEDSDVTNEFYYLMQWWQCAPNSPIAGIRMDRGTSHNINFMTRGDTRSASTAKFELKPGEWHSFVVKGIVDPSGKESEFSVWHSPDTAPIVSKAAYGFQTKACKGTKDIPQRFRLKFGVYKATEPGKSHSVGYDDIRIGNTFEAVSPWQQNVK</sequence>
<gene>
    <name evidence="2" type="ORF">OPS25_06095</name>
</gene>
<dbReference type="Proteomes" id="UP001142810">
    <property type="component" value="Unassembled WGS sequence"/>
</dbReference>
<dbReference type="GO" id="GO:0016829">
    <property type="term" value="F:lyase activity"/>
    <property type="evidence" value="ECO:0007669"/>
    <property type="project" value="UniProtKB-KW"/>
</dbReference>
<dbReference type="Gene3D" id="2.60.120.200">
    <property type="match status" value="1"/>
</dbReference>
<keyword evidence="3" id="KW-1185">Reference proteome</keyword>
<feature type="signal peptide" evidence="1">
    <location>
        <begin position="1"/>
        <end position="22"/>
    </location>
</feature>
<dbReference type="InterPro" id="IPR025975">
    <property type="entry name" value="Polysacc_lyase"/>
</dbReference>
<keyword evidence="2" id="KW-0456">Lyase</keyword>
<keyword evidence="1" id="KW-0732">Signal</keyword>
<proteinExistence type="predicted"/>
<evidence type="ECO:0000256" key="1">
    <source>
        <dbReference type="SAM" id="SignalP"/>
    </source>
</evidence>
<organism evidence="2 3">
    <name type="scientific">Alteromonas aquimaris</name>
    <dbReference type="NCBI Taxonomy" id="2998417"/>
    <lineage>
        <taxon>Bacteria</taxon>
        <taxon>Pseudomonadati</taxon>
        <taxon>Pseudomonadota</taxon>
        <taxon>Gammaproteobacteria</taxon>
        <taxon>Alteromonadales</taxon>
        <taxon>Alteromonadaceae</taxon>
        <taxon>Alteromonas/Salinimonas group</taxon>
        <taxon>Alteromonas</taxon>
    </lineage>
</organism>
<evidence type="ECO:0000313" key="2">
    <source>
        <dbReference type="EMBL" id="MCW8108065.1"/>
    </source>
</evidence>
<dbReference type="EMBL" id="JAPFRD010000006">
    <property type="protein sequence ID" value="MCW8108065.1"/>
    <property type="molecule type" value="Genomic_DNA"/>
</dbReference>
<accession>A0ABT3P5N5</accession>
<reference evidence="2" key="1">
    <citation type="submission" date="2022-11" db="EMBL/GenBank/DDBJ databases">
        <title>Alteromonas sp. nov., isolated from sea water of the Qingdao.</title>
        <authorList>
            <person name="Wang Q."/>
        </authorList>
    </citation>
    <scope>NUCLEOTIDE SEQUENCE</scope>
    <source>
        <strain evidence="2">ASW11-7</strain>
    </source>
</reference>
<protein>
    <submittedName>
        <fullName evidence="2">Polysaccharide lyase</fullName>
    </submittedName>
</protein>
<dbReference type="Pfam" id="PF14099">
    <property type="entry name" value="Polysacc_lyase"/>
    <property type="match status" value="1"/>
</dbReference>
<evidence type="ECO:0000313" key="3">
    <source>
        <dbReference type="Proteomes" id="UP001142810"/>
    </source>
</evidence>
<feature type="chain" id="PRO_5047530194" evidence="1">
    <location>
        <begin position="23"/>
        <end position="279"/>
    </location>
</feature>
<name>A0ABT3P5N5_9ALTE</name>
<comment type="caution">
    <text evidence="2">The sequence shown here is derived from an EMBL/GenBank/DDBJ whole genome shotgun (WGS) entry which is preliminary data.</text>
</comment>